<sequence>MTIGDFDMILKTESSPSMNIIRNPTPQKPHTIKIYTFLRRLDFEYVKPDLFTSIDIHKSQQDKEFILFSSIIERHEGDSNKEVGGIYTCRCSIEINIEKFTVHLNKINDSKEEISLVSVKVTIYTPEVMITDKRKIIGGGIDIKIPVLVPTVKATITAIQTSSCGLIAIGYKKKTEILNAYFNKLFIFFERSREDKKITIEELEKFNEILDEFEIEISAIKIYLYGTDCIDQMLKYLGQYDRKRITLISHNDEDLQKKWKRQKEITSNKNDLQHINFTCSYQHEKSSLAEWGKSSNIPVNLRKIEDVDIVKYTEDNWESLRHEWEPYAKRDSLCLGSCLIKYNQVTKEVVKYVQNLTAPALSFKGWYYLYHYDKEMIEEEWYETTRMVPKHTEKKI</sequence>
<accession>V3ZNE5</accession>
<dbReference type="GeneID" id="20239001"/>
<dbReference type="RefSeq" id="XP_009056582.1">
    <property type="nucleotide sequence ID" value="XM_009058334.1"/>
</dbReference>
<organism evidence="1 2">
    <name type="scientific">Lottia gigantea</name>
    <name type="common">Giant owl limpet</name>
    <dbReference type="NCBI Taxonomy" id="225164"/>
    <lineage>
        <taxon>Eukaryota</taxon>
        <taxon>Metazoa</taxon>
        <taxon>Spiralia</taxon>
        <taxon>Lophotrochozoa</taxon>
        <taxon>Mollusca</taxon>
        <taxon>Gastropoda</taxon>
        <taxon>Patellogastropoda</taxon>
        <taxon>Lottioidea</taxon>
        <taxon>Lottiidae</taxon>
        <taxon>Lottia</taxon>
    </lineage>
</organism>
<evidence type="ECO:0000313" key="2">
    <source>
        <dbReference type="Proteomes" id="UP000030746"/>
    </source>
</evidence>
<gene>
    <name evidence="1" type="ORF">LOTGIDRAFT_162377</name>
</gene>
<reference evidence="1 2" key="1">
    <citation type="journal article" date="2013" name="Nature">
        <title>Insights into bilaterian evolution from three spiralian genomes.</title>
        <authorList>
            <person name="Simakov O."/>
            <person name="Marletaz F."/>
            <person name="Cho S.J."/>
            <person name="Edsinger-Gonzales E."/>
            <person name="Havlak P."/>
            <person name="Hellsten U."/>
            <person name="Kuo D.H."/>
            <person name="Larsson T."/>
            <person name="Lv J."/>
            <person name="Arendt D."/>
            <person name="Savage R."/>
            <person name="Osoegawa K."/>
            <person name="de Jong P."/>
            <person name="Grimwood J."/>
            <person name="Chapman J.A."/>
            <person name="Shapiro H."/>
            <person name="Aerts A."/>
            <person name="Otillar R.P."/>
            <person name="Terry A.Y."/>
            <person name="Boore J.L."/>
            <person name="Grigoriev I.V."/>
            <person name="Lindberg D.R."/>
            <person name="Seaver E.C."/>
            <person name="Weisblat D.A."/>
            <person name="Putnam N.H."/>
            <person name="Rokhsar D.S."/>
        </authorList>
    </citation>
    <scope>NUCLEOTIDE SEQUENCE [LARGE SCALE GENOMIC DNA]</scope>
</reference>
<name>V3ZNE5_LOTGI</name>
<proteinExistence type="predicted"/>
<dbReference type="KEGG" id="lgi:LOTGIDRAFT_162377"/>
<protein>
    <submittedName>
        <fullName evidence="1">Uncharacterized protein</fullName>
    </submittedName>
</protein>
<dbReference type="AlphaFoldDB" id="V3ZNE5"/>
<dbReference type="CTD" id="20239001"/>
<dbReference type="EMBL" id="KB202014">
    <property type="protein sequence ID" value="ESO92898.1"/>
    <property type="molecule type" value="Genomic_DNA"/>
</dbReference>
<evidence type="ECO:0000313" key="1">
    <source>
        <dbReference type="EMBL" id="ESO92898.1"/>
    </source>
</evidence>
<dbReference type="HOGENOM" id="CLU_052242_0_0_1"/>
<keyword evidence="2" id="KW-1185">Reference proteome</keyword>
<dbReference type="Proteomes" id="UP000030746">
    <property type="component" value="Unassembled WGS sequence"/>
</dbReference>